<evidence type="ECO:0000313" key="1">
    <source>
        <dbReference type="EMBL" id="KAJ8123212.1"/>
    </source>
</evidence>
<evidence type="ECO:0000313" key="2">
    <source>
        <dbReference type="Proteomes" id="UP001153334"/>
    </source>
</evidence>
<organism evidence="1 2">
    <name type="scientific">Nemania bipapillata</name>
    <dbReference type="NCBI Taxonomy" id="110536"/>
    <lineage>
        <taxon>Eukaryota</taxon>
        <taxon>Fungi</taxon>
        <taxon>Dikarya</taxon>
        <taxon>Ascomycota</taxon>
        <taxon>Pezizomycotina</taxon>
        <taxon>Sordariomycetes</taxon>
        <taxon>Xylariomycetidae</taxon>
        <taxon>Xylariales</taxon>
        <taxon>Xylariaceae</taxon>
        <taxon>Nemania</taxon>
    </lineage>
</organism>
<reference evidence="1" key="1">
    <citation type="submission" date="2022-11" db="EMBL/GenBank/DDBJ databases">
        <title>Genome Sequence of Nemania bipapillata.</title>
        <authorList>
            <person name="Buettner E."/>
        </authorList>
    </citation>
    <scope>NUCLEOTIDE SEQUENCE</scope>
    <source>
        <strain evidence="1">CP14</strain>
    </source>
</reference>
<dbReference type="Proteomes" id="UP001153334">
    <property type="component" value="Unassembled WGS sequence"/>
</dbReference>
<proteinExistence type="predicted"/>
<accession>A0ACC2J734</accession>
<dbReference type="EMBL" id="JAPESX010000111">
    <property type="protein sequence ID" value="KAJ8123212.1"/>
    <property type="molecule type" value="Genomic_DNA"/>
</dbReference>
<name>A0ACC2J734_9PEZI</name>
<protein>
    <submittedName>
        <fullName evidence="1">Uncharacterized protein</fullName>
    </submittedName>
</protein>
<sequence length="857" mass="96231">MSDTHGPKLSGGGFGFVVQAKIPAEHQNYVKTLDQGDTLSVAVKILSINDPHVNDDREQYFFQREMKALKAMVLVNKDHLIKFHGAFKREIKKPNGNIAKEYQRGFVFPIRGLADGIRGLHAINARHGDIKPSNILLFPILGDQSKYKLVIADAGMAKIHQHSTSRRPEDTTTKFGSAMYEPPELNGEKVKLSRRYDVWSFGCVVFEILVWLLMQRTGKLREDVTDSEVASSIASRLNLALSADRSQFSICDQCKSINFLSDEIRLNRDLKAIETSSKECSLCKVLHEALLKTTAATGGSFQLFRSKYTWKSASSEPVLTVYSSLDRKDPPVDTSSYAQMGLPQLPRAGSKEKFALLREWIRRCSETHTCILQRQADDSGTRMPIKLPTRLIEVGEADDNSLVRLVVNPPTTADDPTRDQYAALSHCWGDVKKDDYSCLLAANRMEFEECIPVEKLPKMFQDAITATRNLGIRYLWIDSLCIIQDDNGADWAAELRTMEDVYSLAHVTLAASSAPSSLVGFLERPNRAFAVMPYPNPNPHAGDGDGDDDGSRSLLYIAEAIDDFQTHVEDAVLNTRAWVLQERALSRRTIHFTSTQVYWECGEGVHCETLAQLRNTVSHFLGDHHFPDGALSYFKNERILLIQYLYTRYSELSIKYGTDRPAAIHSLETRLGRTFGSLVAGGVFRKFFERTILWQAHFDGSLARVDYSDAKSGQTAPPSWSCLAYSGEIKFLDIPFGDVSWTGDLENPLPTADYEDAATVPNIASLDARARKITIKDFNTLFSVTLDTRETADKRFRKLWRCITVGRDKTPNARGQTANYVLLIRRINKSPPTYERVGAGVLYTSEFSDEVEDVRLV</sequence>
<comment type="caution">
    <text evidence="1">The sequence shown here is derived from an EMBL/GenBank/DDBJ whole genome shotgun (WGS) entry which is preliminary data.</text>
</comment>
<gene>
    <name evidence="1" type="ORF">ONZ43_g783</name>
</gene>
<keyword evidence="2" id="KW-1185">Reference proteome</keyword>